<protein>
    <submittedName>
        <fullName evidence="3">Uncharacterized protein</fullName>
    </submittedName>
</protein>
<evidence type="ECO:0000256" key="2">
    <source>
        <dbReference type="SAM" id="Phobius"/>
    </source>
</evidence>
<feature type="region of interest" description="Disordered" evidence="1">
    <location>
        <begin position="85"/>
        <end position="116"/>
    </location>
</feature>
<feature type="transmembrane region" description="Helical" evidence="2">
    <location>
        <begin position="44"/>
        <end position="62"/>
    </location>
</feature>
<organism evidence="3">
    <name type="scientific">Zea mays</name>
    <name type="common">Maize</name>
    <dbReference type="NCBI Taxonomy" id="4577"/>
    <lineage>
        <taxon>Eukaryota</taxon>
        <taxon>Viridiplantae</taxon>
        <taxon>Streptophyta</taxon>
        <taxon>Embryophyta</taxon>
        <taxon>Tracheophyta</taxon>
        <taxon>Spermatophyta</taxon>
        <taxon>Magnoliopsida</taxon>
        <taxon>Liliopsida</taxon>
        <taxon>Poales</taxon>
        <taxon>Poaceae</taxon>
        <taxon>PACMAD clade</taxon>
        <taxon>Panicoideae</taxon>
        <taxon>Andropogonodae</taxon>
        <taxon>Andropogoneae</taxon>
        <taxon>Tripsacinae</taxon>
        <taxon>Zea</taxon>
    </lineage>
</organism>
<proteinExistence type="evidence at transcript level"/>
<evidence type="ECO:0000256" key="1">
    <source>
        <dbReference type="SAM" id="MobiDB-lite"/>
    </source>
</evidence>
<reference evidence="3" key="1">
    <citation type="journal article" date="2009" name="Plant Mol. Biol.">
        <title>Insights into corn genes derived from large-scale cDNA sequencing.</title>
        <authorList>
            <person name="Alexandrov N.N."/>
            <person name="Brover V.V."/>
            <person name="Freidin S."/>
            <person name="Troukhan M.E."/>
            <person name="Tatarinova T.V."/>
            <person name="Zhang H."/>
            <person name="Swaller T.J."/>
            <person name="Lu Y.P."/>
            <person name="Bouck J."/>
            <person name="Flavell R.B."/>
            <person name="Feldmann K.A."/>
        </authorList>
    </citation>
    <scope>NUCLEOTIDE SEQUENCE</scope>
</reference>
<sequence length="132" mass="14753">MMAVLLLPPLHCLFPGSDPPPLPIHHLPLALVYAVACIRFHSRHAVLLLVLFAIYIPAGLLIKPKNISAWSGLYFQENRSKIRRDDASVTQETGSHRSVLKLASNQRKDASKKKQFPASPIQHMWISTNSLV</sequence>
<keyword evidence="2" id="KW-0472">Membrane</keyword>
<evidence type="ECO:0000313" key="3">
    <source>
        <dbReference type="EMBL" id="ACG44470.1"/>
    </source>
</evidence>
<dbReference type="AlphaFoldDB" id="B6U537"/>
<dbReference type="EMBL" id="EU972352">
    <property type="protein sequence ID" value="ACG44470.1"/>
    <property type="molecule type" value="mRNA"/>
</dbReference>
<keyword evidence="2" id="KW-1133">Transmembrane helix</keyword>
<name>B6U537_MAIZE</name>
<accession>B6U537</accession>
<keyword evidence="2" id="KW-0812">Transmembrane</keyword>